<dbReference type="InterPro" id="IPR036291">
    <property type="entry name" value="NAD(P)-bd_dom_sf"/>
</dbReference>
<dbReference type="InterPro" id="IPR029753">
    <property type="entry name" value="D-isomer_DH_CS"/>
</dbReference>
<comment type="similarity">
    <text evidence="1 3">Belongs to the D-isomer specific 2-hydroxyacid dehydrogenase family.</text>
</comment>
<dbReference type="InterPro" id="IPR006139">
    <property type="entry name" value="D-isomer_2_OHA_DH_cat_dom"/>
</dbReference>
<dbReference type="PANTHER" id="PTHR10996">
    <property type="entry name" value="2-HYDROXYACID DEHYDROGENASE-RELATED"/>
    <property type="match status" value="1"/>
</dbReference>
<sequence>MELRVVSNVAVGFDNIDVAAATRRGILVTNTPGILDETTADLAFALLLSAARRVAEGDRLVRRGEFREWSVHMLLGEDVFGRTLGLCGCGRIGQAVARRAAGFSMRVLYTARHRLHGPTEQQMGLTYVDKETLLRESDFVSLHLPLTPETRHYITERELALMKPTAYLINTARGPVIDEPALVEALKTSRIAGAGLDVFEDEPRLHPGLMGLDNVVLTPHIGSASRQTRTRMALVAAENLIAALLGKRPPNLVNPEAFDRRDAR</sequence>
<accession>A0A932M088</accession>
<dbReference type="FunFam" id="3.40.50.720:FF:000462">
    <property type="entry name" value="Glyoxylate reductase (NADP+)"/>
    <property type="match status" value="1"/>
</dbReference>
<reference evidence="6" key="1">
    <citation type="submission" date="2020-07" db="EMBL/GenBank/DDBJ databases">
        <title>Huge and variable diversity of episymbiotic CPR bacteria and DPANN archaea in groundwater ecosystems.</title>
        <authorList>
            <person name="He C.Y."/>
            <person name="Keren R."/>
            <person name="Whittaker M."/>
            <person name="Farag I.F."/>
            <person name="Doudna J."/>
            <person name="Cate J.H.D."/>
            <person name="Banfield J.F."/>
        </authorList>
    </citation>
    <scope>NUCLEOTIDE SEQUENCE</scope>
    <source>
        <strain evidence="6">NC_groundwater_717_Ag_S-0.2um_59_8</strain>
    </source>
</reference>
<dbReference type="PROSITE" id="PS00671">
    <property type="entry name" value="D_2_HYDROXYACID_DH_3"/>
    <property type="match status" value="1"/>
</dbReference>
<dbReference type="InterPro" id="IPR050223">
    <property type="entry name" value="D-isomer_2-hydroxyacid_DH"/>
</dbReference>
<dbReference type="InterPro" id="IPR006140">
    <property type="entry name" value="D-isomer_DH_NAD-bd"/>
</dbReference>
<evidence type="ECO:0000313" key="6">
    <source>
        <dbReference type="EMBL" id="MBI3014647.1"/>
    </source>
</evidence>
<dbReference type="GO" id="GO:0016618">
    <property type="term" value="F:hydroxypyruvate reductase [NAD(P)H] activity"/>
    <property type="evidence" value="ECO:0007669"/>
    <property type="project" value="TreeGrafter"/>
</dbReference>
<name>A0A932M088_UNCTE</name>
<feature type="domain" description="D-isomer specific 2-hydroxyacid dehydrogenase NAD-binding" evidence="5">
    <location>
        <begin position="44"/>
        <end position="222"/>
    </location>
</feature>
<dbReference type="Gene3D" id="3.40.50.720">
    <property type="entry name" value="NAD(P)-binding Rossmann-like Domain"/>
    <property type="match status" value="2"/>
</dbReference>
<evidence type="ECO:0000259" key="4">
    <source>
        <dbReference type="Pfam" id="PF00389"/>
    </source>
</evidence>
<evidence type="ECO:0000313" key="7">
    <source>
        <dbReference type="Proteomes" id="UP000741360"/>
    </source>
</evidence>
<dbReference type="GO" id="GO:0005829">
    <property type="term" value="C:cytosol"/>
    <property type="evidence" value="ECO:0007669"/>
    <property type="project" value="TreeGrafter"/>
</dbReference>
<dbReference type="AlphaFoldDB" id="A0A932M088"/>
<evidence type="ECO:0000256" key="2">
    <source>
        <dbReference type="ARBA" id="ARBA00023002"/>
    </source>
</evidence>
<gene>
    <name evidence="6" type="ORF">HYY65_06225</name>
</gene>
<evidence type="ECO:0000256" key="1">
    <source>
        <dbReference type="ARBA" id="ARBA00005854"/>
    </source>
</evidence>
<evidence type="ECO:0000259" key="5">
    <source>
        <dbReference type="Pfam" id="PF02826"/>
    </source>
</evidence>
<dbReference type="SUPFAM" id="SSF51735">
    <property type="entry name" value="NAD(P)-binding Rossmann-fold domains"/>
    <property type="match status" value="1"/>
</dbReference>
<dbReference type="PANTHER" id="PTHR10996:SF283">
    <property type="entry name" value="GLYOXYLATE_HYDROXYPYRUVATE REDUCTASE B"/>
    <property type="match status" value="1"/>
</dbReference>
<dbReference type="CDD" id="cd05301">
    <property type="entry name" value="GDH"/>
    <property type="match status" value="1"/>
</dbReference>
<keyword evidence="2 3" id="KW-0560">Oxidoreductase</keyword>
<dbReference type="Pfam" id="PF02826">
    <property type="entry name" value="2-Hacid_dh_C"/>
    <property type="match status" value="1"/>
</dbReference>
<dbReference type="Proteomes" id="UP000741360">
    <property type="component" value="Unassembled WGS sequence"/>
</dbReference>
<comment type="caution">
    <text evidence="6">The sequence shown here is derived from an EMBL/GenBank/DDBJ whole genome shotgun (WGS) entry which is preliminary data.</text>
</comment>
<protein>
    <submittedName>
        <fullName evidence="6">D-glycerate dehydrogenase</fullName>
    </submittedName>
</protein>
<organism evidence="6 7">
    <name type="scientific">Tectimicrobiota bacterium</name>
    <dbReference type="NCBI Taxonomy" id="2528274"/>
    <lineage>
        <taxon>Bacteria</taxon>
        <taxon>Pseudomonadati</taxon>
        <taxon>Nitrospinota/Tectimicrobiota group</taxon>
        <taxon>Candidatus Tectimicrobiota</taxon>
    </lineage>
</organism>
<proteinExistence type="inferred from homology"/>
<dbReference type="GO" id="GO:0030267">
    <property type="term" value="F:glyoxylate reductase (NADPH) activity"/>
    <property type="evidence" value="ECO:0007669"/>
    <property type="project" value="TreeGrafter"/>
</dbReference>
<feature type="domain" description="D-isomer specific 2-hydroxyacid dehydrogenase catalytic" evidence="4">
    <location>
        <begin position="2"/>
        <end position="254"/>
    </location>
</feature>
<dbReference type="EMBL" id="JACPSX010000108">
    <property type="protein sequence ID" value="MBI3014647.1"/>
    <property type="molecule type" value="Genomic_DNA"/>
</dbReference>
<dbReference type="GO" id="GO:0051287">
    <property type="term" value="F:NAD binding"/>
    <property type="evidence" value="ECO:0007669"/>
    <property type="project" value="InterPro"/>
</dbReference>
<dbReference type="Pfam" id="PF00389">
    <property type="entry name" value="2-Hacid_dh"/>
    <property type="match status" value="1"/>
</dbReference>
<evidence type="ECO:0000256" key="3">
    <source>
        <dbReference type="RuleBase" id="RU003719"/>
    </source>
</evidence>